<dbReference type="OrthoDB" id="10072540at2759"/>
<feature type="compositionally biased region" description="Basic residues" evidence="1">
    <location>
        <begin position="88"/>
        <end position="99"/>
    </location>
</feature>
<feature type="region of interest" description="Disordered" evidence="1">
    <location>
        <begin position="1"/>
        <end position="25"/>
    </location>
</feature>
<name>A0A1X7SRX9_AMPQE</name>
<feature type="compositionally biased region" description="Polar residues" evidence="1">
    <location>
        <begin position="1"/>
        <end position="11"/>
    </location>
</feature>
<dbReference type="EnsemblMetazoa" id="Aqu2.1.04785_001">
    <property type="protein sequence ID" value="Aqu2.1.04785_001"/>
    <property type="gene ID" value="Aqu2.1.04785"/>
</dbReference>
<reference evidence="2" key="1">
    <citation type="submission" date="2017-05" db="UniProtKB">
        <authorList>
            <consortium name="EnsemblMetazoa"/>
        </authorList>
    </citation>
    <scope>IDENTIFICATION</scope>
</reference>
<dbReference type="InParanoid" id="A0A1X7SRX9"/>
<evidence type="ECO:0000256" key="1">
    <source>
        <dbReference type="SAM" id="MobiDB-lite"/>
    </source>
</evidence>
<proteinExistence type="predicted"/>
<dbReference type="eggNOG" id="KOG4156">
    <property type="taxonomic scope" value="Eukaryota"/>
</dbReference>
<evidence type="ECO:0000313" key="2">
    <source>
        <dbReference type="EnsemblMetazoa" id="Aqu2.1.04785_001"/>
    </source>
</evidence>
<organism evidence="2">
    <name type="scientific">Amphimedon queenslandica</name>
    <name type="common">Sponge</name>
    <dbReference type="NCBI Taxonomy" id="400682"/>
    <lineage>
        <taxon>Eukaryota</taxon>
        <taxon>Metazoa</taxon>
        <taxon>Porifera</taxon>
        <taxon>Demospongiae</taxon>
        <taxon>Heteroscleromorpha</taxon>
        <taxon>Haplosclerida</taxon>
        <taxon>Niphatidae</taxon>
        <taxon>Amphimedon</taxon>
    </lineage>
</organism>
<protein>
    <submittedName>
        <fullName evidence="2">Uncharacterized protein</fullName>
    </submittedName>
</protein>
<sequence length="99" mass="10274">LSSFSAITSIMNKDRGGKGTAGDPSFSQIEAMCSGSFSKGLDGPEGTQCSFSDVVGLCSGVFPSAPSTTQIAMATSSEDEQDDVMPTLKRKSKSKQPDQ</sequence>
<feature type="region of interest" description="Disordered" evidence="1">
    <location>
        <begin position="71"/>
        <end position="99"/>
    </location>
</feature>
<accession>A0A1X7SRX9</accession>
<dbReference type="AlphaFoldDB" id="A0A1X7SRX9"/>